<dbReference type="AlphaFoldDB" id="A0A9Q3BAF6"/>
<protein>
    <submittedName>
        <fullName evidence="1">Uncharacterized protein</fullName>
    </submittedName>
</protein>
<dbReference type="Proteomes" id="UP000765509">
    <property type="component" value="Unassembled WGS sequence"/>
</dbReference>
<evidence type="ECO:0000313" key="2">
    <source>
        <dbReference type="Proteomes" id="UP000765509"/>
    </source>
</evidence>
<accession>A0A9Q3BAF6</accession>
<gene>
    <name evidence="1" type="ORF">O181_001151</name>
</gene>
<keyword evidence="2" id="KW-1185">Reference proteome</keyword>
<proteinExistence type="predicted"/>
<organism evidence="1 2">
    <name type="scientific">Austropuccinia psidii MF-1</name>
    <dbReference type="NCBI Taxonomy" id="1389203"/>
    <lineage>
        <taxon>Eukaryota</taxon>
        <taxon>Fungi</taxon>
        <taxon>Dikarya</taxon>
        <taxon>Basidiomycota</taxon>
        <taxon>Pucciniomycotina</taxon>
        <taxon>Pucciniomycetes</taxon>
        <taxon>Pucciniales</taxon>
        <taxon>Sphaerophragmiaceae</taxon>
        <taxon>Austropuccinia</taxon>
    </lineage>
</organism>
<name>A0A9Q3BAF6_9BASI</name>
<evidence type="ECO:0000313" key="1">
    <source>
        <dbReference type="EMBL" id="MBW0461436.1"/>
    </source>
</evidence>
<reference evidence="1" key="1">
    <citation type="submission" date="2021-03" db="EMBL/GenBank/DDBJ databases">
        <title>Draft genome sequence of rust myrtle Austropuccinia psidii MF-1, a brazilian biotype.</title>
        <authorList>
            <person name="Quecine M.C."/>
            <person name="Pachon D.M.R."/>
            <person name="Bonatelli M.L."/>
            <person name="Correr F.H."/>
            <person name="Franceschini L.M."/>
            <person name="Leite T.F."/>
            <person name="Margarido G.R.A."/>
            <person name="Almeida C.A."/>
            <person name="Ferrarezi J.A."/>
            <person name="Labate C.A."/>
        </authorList>
    </citation>
    <scope>NUCLEOTIDE SEQUENCE</scope>
    <source>
        <strain evidence="1">MF-1</strain>
    </source>
</reference>
<sequence length="112" mass="12865">MIRTPWVSRCWVFHSNSIFPRNYWPRILEGQFQEVVIIQISRQGIKDSSTFWTTQLVHTGGIQTTCMELAHLGKLKFHCGNSRPTAHFQDGQIFINPIQLGNPPPPGLVFNF</sequence>
<comment type="caution">
    <text evidence="1">The sequence shown here is derived from an EMBL/GenBank/DDBJ whole genome shotgun (WGS) entry which is preliminary data.</text>
</comment>
<dbReference type="EMBL" id="AVOT02000159">
    <property type="protein sequence ID" value="MBW0461436.1"/>
    <property type="molecule type" value="Genomic_DNA"/>
</dbReference>